<dbReference type="EMBL" id="KI981236">
    <property type="protein sequence ID" value="EXK23199.1"/>
    <property type="molecule type" value="Genomic_DNA"/>
</dbReference>
<proteinExistence type="predicted"/>
<dbReference type="VEuPathDB" id="FungiDB:FOMG_20020"/>
<dbReference type="Proteomes" id="UP000030703">
    <property type="component" value="Unassembled WGS sequence"/>
</dbReference>
<evidence type="ECO:0000256" key="1">
    <source>
        <dbReference type="SAM" id="MobiDB-lite"/>
    </source>
</evidence>
<reference evidence="2" key="2">
    <citation type="submission" date="2014-02" db="EMBL/GenBank/DDBJ databases">
        <title>Annotation of the Genome Sequence of Fusarium oxysporum f. sp. melonis 26406.</title>
        <authorList>
            <consortium name="The Broad Institute Genomics Platform"/>
            <person name="Ma L.-J."/>
            <person name="Corby-Kistler H."/>
            <person name="Broz K."/>
            <person name="Gale L.R."/>
            <person name="Jonkers W."/>
            <person name="O'Donnell K."/>
            <person name="Ploetz R."/>
            <person name="Steinberg C."/>
            <person name="Schwartz D.C."/>
            <person name="VanEtten H."/>
            <person name="Zhou S."/>
            <person name="Young S.K."/>
            <person name="Zeng Q."/>
            <person name="Gargeya S."/>
            <person name="Fitzgerald M."/>
            <person name="Abouelleil A."/>
            <person name="Alvarado L."/>
            <person name="Chapman S.B."/>
            <person name="Gainer-Dewar J."/>
            <person name="Goldberg J."/>
            <person name="Griggs A."/>
            <person name="Gujja S."/>
            <person name="Hansen M."/>
            <person name="Howarth C."/>
            <person name="Imamovic A."/>
            <person name="Ireland A."/>
            <person name="Larimer J."/>
            <person name="McCowan C."/>
            <person name="Murphy C."/>
            <person name="Pearson M."/>
            <person name="Poon T.W."/>
            <person name="Priest M."/>
            <person name="Roberts A."/>
            <person name="Saif S."/>
            <person name="Shea T."/>
            <person name="Sykes S."/>
            <person name="Wortman J."/>
            <person name="Nusbaum C."/>
            <person name="Birren B."/>
        </authorList>
    </citation>
    <scope>NUCLEOTIDE SEQUENCE</scope>
    <source>
        <strain evidence="2">26406</strain>
    </source>
</reference>
<dbReference type="HOGENOM" id="CLU_2558363_0_0_1"/>
<sequence>MQPRREAAHYGSTLFSLYLTKWVIHRTQSNGKVTKESERFTNPWHKFRPHEAAHSDISKILCRKPPSPMERHATSESPSLGR</sequence>
<organism evidence="2">
    <name type="scientific">Fusarium oxysporum f. sp. melonis 26406</name>
    <dbReference type="NCBI Taxonomy" id="1089452"/>
    <lineage>
        <taxon>Eukaryota</taxon>
        <taxon>Fungi</taxon>
        <taxon>Dikarya</taxon>
        <taxon>Ascomycota</taxon>
        <taxon>Pezizomycotina</taxon>
        <taxon>Sordariomycetes</taxon>
        <taxon>Hypocreomycetidae</taxon>
        <taxon>Hypocreales</taxon>
        <taxon>Nectriaceae</taxon>
        <taxon>Fusarium</taxon>
        <taxon>Fusarium oxysporum species complex</taxon>
    </lineage>
</organism>
<dbReference type="AlphaFoldDB" id="W9YUF1"/>
<gene>
    <name evidence="2" type="ORF">FOMG_20020</name>
</gene>
<evidence type="ECO:0000313" key="2">
    <source>
        <dbReference type="EMBL" id="EXK23199.1"/>
    </source>
</evidence>
<accession>W9YUF1</accession>
<feature type="region of interest" description="Disordered" evidence="1">
    <location>
        <begin position="62"/>
        <end position="82"/>
    </location>
</feature>
<protein>
    <submittedName>
        <fullName evidence="2">Uncharacterized protein</fullName>
    </submittedName>
</protein>
<reference evidence="2" key="1">
    <citation type="submission" date="2012-04" db="EMBL/GenBank/DDBJ databases">
        <title>The Genome Sequence of Fusarium oxysporum melonis.</title>
        <authorList>
            <consortium name="The Broad Institute Genome Sequencing Platform"/>
            <person name="Ma L.-J."/>
            <person name="Gale L.R."/>
            <person name="Schwartz D.C."/>
            <person name="Zhou S."/>
            <person name="Corby-Kistler H."/>
            <person name="Young S.K."/>
            <person name="Zeng Q."/>
            <person name="Gargeya S."/>
            <person name="Fitzgerald M."/>
            <person name="Haas B."/>
            <person name="Abouelleil A."/>
            <person name="Alvarado L."/>
            <person name="Arachchi H.M."/>
            <person name="Berlin A."/>
            <person name="Brown A."/>
            <person name="Chapman S.B."/>
            <person name="Chen Z."/>
            <person name="Dunbar C."/>
            <person name="Freedman E."/>
            <person name="Gearin G."/>
            <person name="Goldberg J."/>
            <person name="Griggs A."/>
            <person name="Gujja S."/>
            <person name="Heiman D."/>
            <person name="Howarth C."/>
            <person name="Larson L."/>
            <person name="Lui A."/>
            <person name="MacDonald P.J.P."/>
            <person name="Montmayeur A."/>
            <person name="Murphy C."/>
            <person name="Neiman D."/>
            <person name="Pearson M."/>
            <person name="Priest M."/>
            <person name="Roberts A."/>
            <person name="Saif S."/>
            <person name="Shea T."/>
            <person name="Shenoy N."/>
            <person name="Sisk P."/>
            <person name="Stolte C."/>
            <person name="Sykes S."/>
            <person name="Wortman J."/>
            <person name="Nusbaum C."/>
            <person name="Birren B."/>
        </authorList>
    </citation>
    <scope>NUCLEOTIDE SEQUENCE</scope>
    <source>
        <strain evidence="2">26406</strain>
    </source>
</reference>
<name>W9YUF1_FUSOX</name>